<dbReference type="eggNOG" id="COG5351">
    <property type="taxonomic scope" value="Bacteria"/>
</dbReference>
<protein>
    <recommendedName>
        <fullName evidence="1">DUF2169 domain-containing protein</fullName>
    </recommendedName>
</protein>
<dbReference type="AlphaFoldDB" id="L7U6A7"/>
<keyword evidence="3" id="KW-1185">Reference proteome</keyword>
<organism evidence="2 3">
    <name type="scientific">Myxococcus stipitatus (strain DSM 14675 / JCM 12634 / Mx s8)</name>
    <dbReference type="NCBI Taxonomy" id="1278073"/>
    <lineage>
        <taxon>Bacteria</taxon>
        <taxon>Pseudomonadati</taxon>
        <taxon>Myxococcota</taxon>
        <taxon>Myxococcia</taxon>
        <taxon>Myxococcales</taxon>
        <taxon>Cystobacterineae</taxon>
        <taxon>Myxococcaceae</taxon>
        <taxon>Myxococcus</taxon>
    </lineage>
</organism>
<dbReference type="EMBL" id="CP004025">
    <property type="protein sequence ID" value="AGC43127.1"/>
    <property type="molecule type" value="Genomic_DNA"/>
</dbReference>
<dbReference type="STRING" id="1278073.MYSTI_01795"/>
<dbReference type="OrthoDB" id="233093at2"/>
<dbReference type="KEGG" id="msd:MYSTI_01795"/>
<dbReference type="InterPro" id="IPR018683">
    <property type="entry name" value="DUF2169"/>
</dbReference>
<feature type="domain" description="DUF2169" evidence="1">
    <location>
        <begin position="22"/>
        <end position="304"/>
    </location>
</feature>
<dbReference type="PATRIC" id="fig|1278073.3.peg.1844"/>
<dbReference type="Proteomes" id="UP000011131">
    <property type="component" value="Chromosome"/>
</dbReference>
<accession>L7U6A7</accession>
<evidence type="ECO:0000313" key="2">
    <source>
        <dbReference type="EMBL" id="AGC43127.1"/>
    </source>
</evidence>
<dbReference type="HOGENOM" id="CLU_045796_0_0_7"/>
<gene>
    <name evidence="2" type="ordered locus">MYSTI_01795</name>
</gene>
<dbReference type="Pfam" id="PF09937">
    <property type="entry name" value="DUF2169"/>
    <property type="match status" value="1"/>
</dbReference>
<dbReference type="RefSeq" id="WP_015347389.1">
    <property type="nucleotide sequence ID" value="NC_020126.1"/>
</dbReference>
<evidence type="ECO:0000259" key="1">
    <source>
        <dbReference type="Pfam" id="PF09937"/>
    </source>
</evidence>
<proteinExistence type="predicted"/>
<evidence type="ECO:0000313" key="3">
    <source>
        <dbReference type="Proteomes" id="UP000011131"/>
    </source>
</evidence>
<sequence>MWSIDNQTPFAVERTWVRDKSGRHHWVVAVKGTFVIGVNGQLSIAEEQYAPLHVPEYRGVPGSSSLRYEADLIPSKPTTDILINAHAHAPEGRPAPQVVVSLRVGTLRKTLVVYGERVYVDGVLGSTRSSPAPFLSKPVIYENAFGGTDTSERDFRKHRVDARNPIGRGLIGRVAPFVEYPDGDESKPWPTGFGAIASHWSPRLKFAGTYDEHWEKNRRPLLPEDYDERFLLCSPADQRPSVPMTGGERIELTNLSPERLLRFELPRVTLRFRTYFGRKVQAHEGHLASVIIEPEESRLLLVWHSMLGVGALDAEYLDRTVIEARTLE</sequence>
<name>L7U6A7_MYXSD</name>
<reference evidence="2 3" key="1">
    <citation type="journal article" date="2013" name="Genome Announc.">
        <title>Complete genome sequence of Myxococcus stipitatus strain DSM 14675, a fruiting myxobacterium.</title>
        <authorList>
            <person name="Huntley S."/>
            <person name="Kneip S."/>
            <person name="Treuner-Lange A."/>
            <person name="Sogaard-Andersen L."/>
        </authorList>
    </citation>
    <scope>NUCLEOTIDE SEQUENCE [LARGE SCALE GENOMIC DNA]</scope>
    <source>
        <strain evidence="3">DSM 14675 / JCM 12634 / Mx s8</strain>
    </source>
</reference>